<evidence type="ECO:0000256" key="1">
    <source>
        <dbReference type="SAM" id="Phobius"/>
    </source>
</evidence>
<dbReference type="InterPro" id="IPR011050">
    <property type="entry name" value="Pectin_lyase_fold/virulence"/>
</dbReference>
<dbReference type="Gene3D" id="2.60.40.10">
    <property type="entry name" value="Immunoglobulins"/>
    <property type="match status" value="2"/>
</dbReference>
<feature type="transmembrane region" description="Helical" evidence="1">
    <location>
        <begin position="21"/>
        <end position="42"/>
    </location>
</feature>
<dbReference type="InterPro" id="IPR035986">
    <property type="entry name" value="PKD_dom_sf"/>
</dbReference>
<protein>
    <recommendedName>
        <fullName evidence="4">PKD domain-containing protein</fullName>
    </recommendedName>
</protein>
<dbReference type="RefSeq" id="WP_282592619.1">
    <property type="nucleotide sequence ID" value="NZ_JAPAAF010000027.1"/>
</dbReference>
<dbReference type="InterPro" id="IPR012334">
    <property type="entry name" value="Pectin_lyas_fold"/>
</dbReference>
<accession>A0AA41Y9Z9</accession>
<dbReference type="Proteomes" id="UP001163821">
    <property type="component" value="Unassembled WGS sequence"/>
</dbReference>
<dbReference type="SMART" id="SM00710">
    <property type="entry name" value="PbH1"/>
    <property type="match status" value="7"/>
</dbReference>
<keyword evidence="1" id="KW-1133">Transmembrane helix</keyword>
<keyword evidence="1" id="KW-0812">Transmembrane</keyword>
<gene>
    <name evidence="2" type="ORF">N2K84_14895</name>
</gene>
<dbReference type="InterPro" id="IPR006626">
    <property type="entry name" value="PbH1"/>
</dbReference>
<dbReference type="AlphaFoldDB" id="A0AA41Y9Z9"/>
<name>A0AA41Y9Z9_9BACT</name>
<sequence>MTNKYFKAYPQIASKSCMARLIYTLIVFLCSGWISICSAIEIHVPADYSNIQDAINAANDGDIIKVAPGTYYISSAITNNSVNNLSLIGSREEDGSNASILVPTVNGQYYGIHFSSVSGCLIAGFEIKNFVHGITMEHCSNCDIIKNYIHDNDQASSFHGLGIFILYCDNIDIAHNIVDHNEFHQISITGDINLPYKNSNINVVNNTILRTYTYDGILVGGRGDHIVIKNNIIAYHRQEGIEGPGPDVTYFDHDYNCFYSNYPPQMIDIAGGQPIGPHSIHAEPLMVDYLNQNYYLQPGSPCLGAGEGGIYIGALGLPNNPPTAVCQSVIITLDAIGEAILSASQVDGGSYDPDGDNITRSIDKTSFTCADAGENTVTLTVSDGQETDMCTATVTVVNGLPEITNVSGPVDPVQLGSTVSLNVSYMDINATTLKVDWGDGVNNDYSASGGVVIAEYTYIDPGVYSILVTVSDVCGLTDTAVYNYVVIYDPSAGFVTGGGWINSPAGAYTSDSSLTGKANFGFVSKYQKGKTIPTGNTEFQFHTANMNFKSTAYDWLVIAGSKGIFKGAGTINGFGNYGFLLSAIDADLAPSTDVDLFRIKIWDKNDEDLVVYDSNLGLDDNEDPSTAIGGGSIVIHTNNKKKSAEILAVEEECEVVLVYPNPFEDQVVFEFVPPMDTHTRIDIFDESGRLIKTVFNGMTKASTSYREVFSPVSQVNKVYIYKLTMEGEVVSGMLVHQK</sequence>
<proteinExistence type="predicted"/>
<evidence type="ECO:0000313" key="2">
    <source>
        <dbReference type="EMBL" id="MCW0484027.1"/>
    </source>
</evidence>
<comment type="caution">
    <text evidence="2">The sequence shown here is derived from an EMBL/GenBank/DDBJ whole genome shotgun (WGS) entry which is preliminary data.</text>
</comment>
<dbReference type="InterPro" id="IPR013783">
    <property type="entry name" value="Ig-like_fold"/>
</dbReference>
<keyword evidence="1" id="KW-0472">Membrane</keyword>
<dbReference type="SUPFAM" id="SSF49299">
    <property type="entry name" value="PKD domain"/>
    <property type="match status" value="1"/>
</dbReference>
<organism evidence="2 3">
    <name type="scientific">Gaoshiqia sediminis</name>
    <dbReference type="NCBI Taxonomy" id="2986998"/>
    <lineage>
        <taxon>Bacteria</taxon>
        <taxon>Pseudomonadati</taxon>
        <taxon>Bacteroidota</taxon>
        <taxon>Bacteroidia</taxon>
        <taxon>Marinilabiliales</taxon>
        <taxon>Prolixibacteraceae</taxon>
        <taxon>Gaoshiqia</taxon>
    </lineage>
</organism>
<dbReference type="EMBL" id="JAPAAF010000027">
    <property type="protein sequence ID" value="MCW0484027.1"/>
    <property type="molecule type" value="Genomic_DNA"/>
</dbReference>
<keyword evidence="3" id="KW-1185">Reference proteome</keyword>
<dbReference type="Gene3D" id="2.160.20.10">
    <property type="entry name" value="Single-stranded right-handed beta-helix, Pectin lyase-like"/>
    <property type="match status" value="1"/>
</dbReference>
<dbReference type="SUPFAM" id="SSF51126">
    <property type="entry name" value="Pectin lyase-like"/>
    <property type="match status" value="1"/>
</dbReference>
<reference evidence="2" key="1">
    <citation type="submission" date="2022-10" db="EMBL/GenBank/DDBJ databases">
        <title>Gaoshiqiia sediminis gen. nov., sp. nov., isolated from coastal sediment.</title>
        <authorList>
            <person name="Yu W.X."/>
            <person name="Mu D.S."/>
            <person name="Du J.Z."/>
            <person name="Liang Y.Q."/>
        </authorList>
    </citation>
    <scope>NUCLEOTIDE SEQUENCE</scope>
    <source>
        <strain evidence="2">A06</strain>
    </source>
</reference>
<evidence type="ECO:0000313" key="3">
    <source>
        <dbReference type="Proteomes" id="UP001163821"/>
    </source>
</evidence>
<evidence type="ECO:0008006" key="4">
    <source>
        <dbReference type="Google" id="ProtNLM"/>
    </source>
</evidence>
<dbReference type="CDD" id="cd00146">
    <property type="entry name" value="PKD"/>
    <property type="match status" value="1"/>
</dbReference>